<keyword evidence="9" id="KW-0479">Metal-binding</keyword>
<feature type="modified residue" description="3-oxoalanine (Ser)" evidence="11">
    <location>
        <position position="64"/>
    </location>
</feature>
<evidence type="ECO:0000256" key="5">
    <source>
        <dbReference type="ARBA" id="ARBA00022989"/>
    </source>
</evidence>
<dbReference type="AlphaFoldDB" id="A0A8E2LEF0"/>
<gene>
    <name evidence="14" type="ORF">BWZ43_17275</name>
</gene>
<keyword evidence="9" id="KW-0464">Manganese</keyword>
<evidence type="ECO:0000313" key="15">
    <source>
        <dbReference type="Proteomes" id="UP000189761"/>
    </source>
</evidence>
<dbReference type="SUPFAM" id="SSF53649">
    <property type="entry name" value="Alkaline phosphatase-like"/>
    <property type="match status" value="1"/>
</dbReference>
<dbReference type="GO" id="GO:0005886">
    <property type="term" value="C:plasma membrane"/>
    <property type="evidence" value="ECO:0007669"/>
    <property type="project" value="UniProtKB-SubCell"/>
</dbReference>
<evidence type="ECO:0000256" key="2">
    <source>
        <dbReference type="ARBA" id="ARBA00009983"/>
    </source>
</evidence>
<evidence type="ECO:0000256" key="11">
    <source>
        <dbReference type="PIRSR" id="PIRSR600917-52"/>
    </source>
</evidence>
<reference evidence="14 15" key="1">
    <citation type="submission" date="2017-01" db="EMBL/GenBank/DDBJ databases">
        <title>Draft genome sequence of Bacillus oleronius.</title>
        <authorList>
            <person name="Allam M."/>
        </authorList>
    </citation>
    <scope>NUCLEOTIDE SEQUENCE [LARGE SCALE GENOMIC DNA]</scope>
    <source>
        <strain evidence="14 15">DSM 9356</strain>
    </source>
</reference>
<dbReference type="PANTHER" id="PTHR47371">
    <property type="entry name" value="LIPOTEICHOIC ACID SYNTHASE"/>
    <property type="match status" value="1"/>
</dbReference>
<feature type="transmembrane region" description="Helical" evidence="12">
    <location>
        <begin position="119"/>
        <end position="136"/>
    </location>
</feature>
<dbReference type="RefSeq" id="WP_058002180.1">
    <property type="nucleotide sequence ID" value="NZ_CP065424.1"/>
</dbReference>
<comment type="subcellular location">
    <subcellularLocation>
        <location evidence="1">Cell membrane</location>
        <topology evidence="1">Multi-pass membrane protein</topology>
    </subcellularLocation>
</comment>
<feature type="transmembrane region" description="Helical" evidence="12">
    <location>
        <begin position="7"/>
        <end position="27"/>
    </location>
</feature>
<comment type="similarity">
    <text evidence="2 7">Belongs to the LTA synthase family.</text>
</comment>
<comment type="PTM">
    <text evidence="11">The conversion to 3-oxoalanine (also known as C-formylglycine, FGly), of a serine or cysteine residue in prokaryotes and of a cysteine residue in eukaryotes, is critical for catalytic activity.</text>
</comment>
<feature type="domain" description="Sulfatase N-terminal" evidence="13">
    <location>
        <begin position="246"/>
        <end position="538"/>
    </location>
</feature>
<accession>A0A8E2LEF0</accession>
<feature type="transmembrane region" description="Helical" evidence="12">
    <location>
        <begin position="69"/>
        <end position="93"/>
    </location>
</feature>
<dbReference type="InterPro" id="IPR050448">
    <property type="entry name" value="OpgB/LTA_synthase_biosynth"/>
</dbReference>
<dbReference type="Proteomes" id="UP000189761">
    <property type="component" value="Unassembled WGS sequence"/>
</dbReference>
<dbReference type="InterPro" id="IPR012160">
    <property type="entry name" value="LtaS-like"/>
</dbReference>
<evidence type="ECO:0000256" key="10">
    <source>
        <dbReference type="PIRSR" id="PIRSR005091-3"/>
    </source>
</evidence>
<feature type="active site" evidence="8">
    <location>
        <position position="296"/>
    </location>
</feature>
<evidence type="ECO:0000256" key="4">
    <source>
        <dbReference type="ARBA" id="ARBA00022692"/>
    </source>
</evidence>
<dbReference type="InterPro" id="IPR017850">
    <property type="entry name" value="Alkaline_phosphatase_core_sf"/>
</dbReference>
<evidence type="ECO:0000256" key="9">
    <source>
        <dbReference type="PIRSR" id="PIRSR005091-2"/>
    </source>
</evidence>
<feature type="binding site" evidence="10">
    <location>
        <position position="254"/>
    </location>
    <ligand>
        <name>Mn(2+)</name>
        <dbReference type="ChEBI" id="CHEBI:29035"/>
    </ligand>
</feature>
<dbReference type="Pfam" id="PF00884">
    <property type="entry name" value="Sulfatase"/>
    <property type="match status" value="1"/>
</dbReference>
<name>A0A8E2LEF0_9BACI</name>
<organism evidence="14 15">
    <name type="scientific">Heyndrickxia oleronia</name>
    <dbReference type="NCBI Taxonomy" id="38875"/>
    <lineage>
        <taxon>Bacteria</taxon>
        <taxon>Bacillati</taxon>
        <taxon>Bacillota</taxon>
        <taxon>Bacilli</taxon>
        <taxon>Bacillales</taxon>
        <taxon>Bacillaceae</taxon>
        <taxon>Heyndrickxia</taxon>
    </lineage>
</organism>
<dbReference type="EMBL" id="MTLA01000224">
    <property type="protein sequence ID" value="OOP67144.1"/>
    <property type="molecule type" value="Genomic_DNA"/>
</dbReference>
<feature type="binding site" evidence="10">
    <location>
        <position position="471"/>
    </location>
    <ligand>
        <name>Mn(2+)</name>
        <dbReference type="ChEBI" id="CHEBI:29035"/>
    </ligand>
</feature>
<feature type="transmembrane region" description="Helical" evidence="12">
    <location>
        <begin position="156"/>
        <end position="172"/>
    </location>
</feature>
<feature type="binding site" evidence="9">
    <location>
        <position position="411"/>
    </location>
    <ligand>
        <name>substrate</name>
    </ligand>
</feature>
<sequence length="626" mass="72485">MIKFKKMNILFPVIGAIALWIKTYLIYKTAFQIKIENWMQEFILFINPASFLLFVFGLSLFFKSEKVRIRYIVLMSVFLSLIIYANVVFYRFFTDFLTLPVLFQTSNFSDLGDSAVAEIHWWDFVYFIDVIILMLLVKFKPSLVTFKQTNRINRRAYFLVTGAVLLLNLGLAEAQRPQLLSRTFDREILVKNIGSFNYHLYDIFLQSKTSAQKALADGSNLIDIENYVRANYAKPNEKLFGIAKGRNVIVISLESTQSFVINSKVNGQVITPFLNEFIQDSYYFDQFYHQTGQGKTSDSEFLVENSLFPLNRGAVFFTHASNEYNSLAEKLNQNGYFTAGMHANNKSFWNRDIMYKSLGYQRFYSSTSYSITDENSVGWGMKDIPFFEQSVDLMKNMPTPFYAKMLTLTNHHPFILNESDKLINEYTSSDKTVNRYFTTVRYQDEAIKKFIEKLKVAGLYDHSIIVMYGDHYGISENHHHSMGEYLGKEITPYVNLDLQRVPFIIHIPGVTDNGRGKVLSEVGGQIDIRPTILHLLGVDTKKDIQFGKDLFSPDHLNFTVLRDGQFITDKYAWTANNCYLRDTGEVIDKSFCRDFQEKANMELDYSDKIIYGDLLRFYTSTVSDNL</sequence>
<evidence type="ECO:0000256" key="1">
    <source>
        <dbReference type="ARBA" id="ARBA00004651"/>
    </source>
</evidence>
<evidence type="ECO:0000256" key="12">
    <source>
        <dbReference type="SAM" id="Phobius"/>
    </source>
</evidence>
<feature type="transmembrane region" description="Helical" evidence="12">
    <location>
        <begin position="42"/>
        <end position="62"/>
    </location>
</feature>
<proteinExistence type="inferred from homology"/>
<keyword evidence="15" id="KW-1185">Reference proteome</keyword>
<keyword evidence="4 12" id="KW-0812">Transmembrane</keyword>
<keyword evidence="6 7" id="KW-0472">Membrane</keyword>
<dbReference type="CDD" id="cd16015">
    <property type="entry name" value="LTA_synthase"/>
    <property type="match status" value="1"/>
</dbReference>
<dbReference type="Gene3D" id="3.40.720.10">
    <property type="entry name" value="Alkaline Phosphatase, subunit A"/>
    <property type="match status" value="1"/>
</dbReference>
<evidence type="ECO:0000256" key="3">
    <source>
        <dbReference type="ARBA" id="ARBA00022475"/>
    </source>
</evidence>
<evidence type="ECO:0000313" key="14">
    <source>
        <dbReference type="EMBL" id="OOP67144.1"/>
    </source>
</evidence>
<feature type="binding site" evidence="10">
    <location>
        <position position="296"/>
    </location>
    <ligand>
        <name>Mn(2+)</name>
        <dbReference type="ChEBI" id="CHEBI:29035"/>
    </ligand>
</feature>
<feature type="binding site" evidence="10">
    <location>
        <position position="470"/>
    </location>
    <ligand>
        <name>Mn(2+)</name>
        <dbReference type="ChEBI" id="CHEBI:29035"/>
    </ligand>
</feature>
<keyword evidence="5 12" id="KW-1133">Transmembrane helix</keyword>
<dbReference type="PIRSF" id="PIRSF005091">
    <property type="entry name" value="Mmb_sulf_HI1246"/>
    <property type="match status" value="1"/>
</dbReference>
<dbReference type="GO" id="GO:0046872">
    <property type="term" value="F:metal ion binding"/>
    <property type="evidence" value="ECO:0007669"/>
    <property type="project" value="UniProtKB-KW"/>
</dbReference>
<evidence type="ECO:0000256" key="6">
    <source>
        <dbReference type="ARBA" id="ARBA00023136"/>
    </source>
</evidence>
<evidence type="ECO:0000256" key="8">
    <source>
        <dbReference type="PIRSR" id="PIRSR005091-1"/>
    </source>
</evidence>
<keyword evidence="3 7" id="KW-1003">Cell membrane</keyword>
<dbReference type="PANTHER" id="PTHR47371:SF1">
    <property type="entry name" value="LIPOTEICHOIC ACID SYNTHASE-LIKE YQGS"/>
    <property type="match status" value="1"/>
</dbReference>
<protein>
    <recommendedName>
        <fullName evidence="13">Sulfatase N-terminal domain-containing protein</fullName>
    </recommendedName>
</protein>
<dbReference type="Gene3D" id="3.30.1120.170">
    <property type="match status" value="1"/>
</dbReference>
<evidence type="ECO:0000259" key="13">
    <source>
        <dbReference type="Pfam" id="PF00884"/>
    </source>
</evidence>
<comment type="caution">
    <text evidence="14">The sequence shown here is derived from an EMBL/GenBank/DDBJ whole genome shotgun (WGS) entry which is preliminary data.</text>
</comment>
<dbReference type="InterPro" id="IPR000917">
    <property type="entry name" value="Sulfatase_N"/>
</dbReference>
<evidence type="ECO:0000256" key="7">
    <source>
        <dbReference type="PIRNR" id="PIRNR005091"/>
    </source>
</evidence>